<dbReference type="Gene3D" id="3.30.70.1820">
    <property type="entry name" value="L1 transposable element, RRM domain"/>
    <property type="match status" value="1"/>
</dbReference>
<proteinExistence type="predicted"/>
<dbReference type="InterPro" id="IPR004244">
    <property type="entry name" value="Transposase_22"/>
</dbReference>
<protein>
    <submittedName>
        <fullName evidence="2">Uncharacterized protein</fullName>
    </submittedName>
</protein>
<dbReference type="AlphaFoldDB" id="A0A8C5GW44"/>
<organism evidence="2 3">
    <name type="scientific">Gouania willdenowi</name>
    <name type="common">Blunt-snouted clingfish</name>
    <name type="synonym">Lepadogaster willdenowi</name>
    <dbReference type="NCBI Taxonomy" id="441366"/>
    <lineage>
        <taxon>Eukaryota</taxon>
        <taxon>Metazoa</taxon>
        <taxon>Chordata</taxon>
        <taxon>Craniata</taxon>
        <taxon>Vertebrata</taxon>
        <taxon>Euteleostomi</taxon>
        <taxon>Actinopterygii</taxon>
        <taxon>Neopterygii</taxon>
        <taxon>Teleostei</taxon>
        <taxon>Neoteleostei</taxon>
        <taxon>Acanthomorphata</taxon>
        <taxon>Ovalentaria</taxon>
        <taxon>Blenniimorphae</taxon>
        <taxon>Blenniiformes</taxon>
        <taxon>Gobiesocoidei</taxon>
        <taxon>Gobiesocidae</taxon>
        <taxon>Gobiesocinae</taxon>
        <taxon>Gouania</taxon>
    </lineage>
</organism>
<evidence type="ECO:0000313" key="3">
    <source>
        <dbReference type="Proteomes" id="UP000694680"/>
    </source>
</evidence>
<name>A0A8C5GW44_GOUWI</name>
<accession>A0A8C5GW44</accession>
<evidence type="ECO:0000256" key="1">
    <source>
        <dbReference type="SAM" id="Coils"/>
    </source>
</evidence>
<reference evidence="2" key="1">
    <citation type="submission" date="2020-06" db="EMBL/GenBank/DDBJ databases">
        <authorList>
            <consortium name="Wellcome Sanger Institute Data Sharing"/>
        </authorList>
    </citation>
    <scope>NUCLEOTIDE SEQUENCE [LARGE SCALE GENOMIC DNA]</scope>
</reference>
<dbReference type="Proteomes" id="UP000694680">
    <property type="component" value="Chromosome 4"/>
</dbReference>
<feature type="coiled-coil region" evidence="1">
    <location>
        <begin position="187"/>
        <end position="221"/>
    </location>
</feature>
<evidence type="ECO:0000313" key="2">
    <source>
        <dbReference type="Ensembl" id="ENSGWIP00000035732.1"/>
    </source>
</evidence>
<reference evidence="2" key="3">
    <citation type="submission" date="2025-09" db="UniProtKB">
        <authorList>
            <consortium name="Ensembl"/>
        </authorList>
    </citation>
    <scope>IDENTIFICATION</scope>
</reference>
<reference evidence="2" key="2">
    <citation type="submission" date="2025-08" db="UniProtKB">
        <authorList>
            <consortium name="Ensembl"/>
        </authorList>
    </citation>
    <scope>IDENTIFICATION</scope>
</reference>
<keyword evidence="1" id="KW-0175">Coiled coil</keyword>
<dbReference type="PANTHER" id="PTHR11505">
    <property type="entry name" value="L1 TRANSPOSABLE ELEMENT-RELATED"/>
    <property type="match status" value="1"/>
</dbReference>
<keyword evidence="3" id="KW-1185">Reference proteome</keyword>
<sequence>MVRTHISTHGAWTQKHFARTHKHLWCAHIPVQTLVVRAYTQTLACTRTNTCLHTHKHLCAHTQTLVICARTNTAAYMHKQTCVPTHKHSKHLWVRAHKHSVSEINHKNSPKTTGDIAPPLPNKANTMADLKAQVLLDHKEMKEALAENFNTLKVEIQSLKTALINTAALRSDMDQVKVKVNDMEDSLSTWSDEVVALRDTVAELKTEVKGLKRKCDEMEGRMRRGNVCILGIPESELSSPVVVAKMLKEVLQLEKEPLVDRAHRSPGLKNLGGRPRVIVAKLHHQDCVEVFCRARTLAKKRVSLQTEYNIKCTQQAEFFISKSKCGYYEHGEKAGRLLAHLLRQRSAFQSIPAINNNKGFKYSDNGEINICFSTFYQSLYSSDSAAMDSDFENFFKDFNLPVVNSDLVRGTSRQLR</sequence>
<dbReference type="Ensembl" id="ENSGWIT00000038959.1">
    <property type="protein sequence ID" value="ENSGWIP00000035732.1"/>
    <property type="gene ID" value="ENSGWIG00000018465.1"/>
</dbReference>